<protein>
    <submittedName>
        <fullName evidence="2">Uncharacterized protein</fullName>
    </submittedName>
</protein>
<feature type="region of interest" description="Disordered" evidence="1">
    <location>
        <begin position="188"/>
        <end position="238"/>
    </location>
</feature>
<comment type="caution">
    <text evidence="2">The sequence shown here is derived from an EMBL/GenBank/DDBJ whole genome shotgun (WGS) entry which is preliminary data.</text>
</comment>
<feature type="compositionally biased region" description="Polar residues" evidence="1">
    <location>
        <begin position="188"/>
        <end position="210"/>
    </location>
</feature>
<evidence type="ECO:0000313" key="2">
    <source>
        <dbReference type="EMBL" id="KAA3675443.1"/>
    </source>
</evidence>
<feature type="compositionally biased region" description="Basic and acidic residues" evidence="1">
    <location>
        <begin position="211"/>
        <end position="222"/>
    </location>
</feature>
<evidence type="ECO:0000313" key="3">
    <source>
        <dbReference type="Proteomes" id="UP000324629"/>
    </source>
</evidence>
<gene>
    <name evidence="2" type="ORF">DEA37_0011066</name>
</gene>
<sequence>MPSVNCRSIFSLYVLQHALNIINSVICIKFSDFVQLTDNKHRGRCVEIYDLQFSSATLCCRFYRSFVDHHRFFRLGQSGMSPKLIGASSSKARTFERLPDHRLLAGNERSRSVFTVPNHRSPDADGRRDTVKKCNTPLRPSVTIFFGSKSLRSFIKCQLQQPLVCLLLTEGRTWLLCWRPQDRVCRSGSSTSIVGPMNEQPNVEQQTATSHRSDYPSSDLREQAPVLEPPPSFTHQSSASLSEIPSSFVQAHRLGLVQRNSVDESLEPSYLRYHHDCLREENHYSGVVHLSHSLAPSLLLNEAVPTLTPTAIVDNLVNREPHRRLSVDCRLHLSDGRRDSLSVALSPLHLSFPGDSPLTNTSLNDLRTASISESFDCNQSVVGWLGPVVRTHTVLIHADGRRVQFDTQNEPAMAAAVCFDLEKMALTSPLFVSYLKCVFV</sequence>
<organism evidence="2 3">
    <name type="scientific">Paragonimus westermani</name>
    <dbReference type="NCBI Taxonomy" id="34504"/>
    <lineage>
        <taxon>Eukaryota</taxon>
        <taxon>Metazoa</taxon>
        <taxon>Spiralia</taxon>
        <taxon>Lophotrochozoa</taxon>
        <taxon>Platyhelminthes</taxon>
        <taxon>Trematoda</taxon>
        <taxon>Digenea</taxon>
        <taxon>Plagiorchiida</taxon>
        <taxon>Troglotremata</taxon>
        <taxon>Troglotrematidae</taxon>
        <taxon>Paragonimus</taxon>
    </lineage>
</organism>
<accession>A0A5J4NIZ5</accession>
<dbReference type="EMBL" id="QNGE01002520">
    <property type="protein sequence ID" value="KAA3675443.1"/>
    <property type="molecule type" value="Genomic_DNA"/>
</dbReference>
<proteinExistence type="predicted"/>
<name>A0A5J4NIZ5_9TREM</name>
<dbReference type="Proteomes" id="UP000324629">
    <property type="component" value="Unassembled WGS sequence"/>
</dbReference>
<keyword evidence="3" id="KW-1185">Reference proteome</keyword>
<evidence type="ECO:0000256" key="1">
    <source>
        <dbReference type="SAM" id="MobiDB-lite"/>
    </source>
</evidence>
<reference evidence="2 3" key="1">
    <citation type="journal article" date="2019" name="Gigascience">
        <title>Whole-genome sequence of the oriental lung fluke Paragonimus westermani.</title>
        <authorList>
            <person name="Oey H."/>
            <person name="Zakrzewski M."/>
            <person name="Narain K."/>
            <person name="Devi K.R."/>
            <person name="Agatsuma T."/>
            <person name="Nawaratna S."/>
            <person name="Gobert G.N."/>
            <person name="Jones M.K."/>
            <person name="Ragan M.A."/>
            <person name="McManus D.P."/>
            <person name="Krause L."/>
        </authorList>
    </citation>
    <scope>NUCLEOTIDE SEQUENCE [LARGE SCALE GENOMIC DNA]</scope>
    <source>
        <strain evidence="2 3">IND2009</strain>
    </source>
</reference>
<dbReference type="AlphaFoldDB" id="A0A5J4NIZ5"/>